<protein>
    <submittedName>
        <fullName evidence="2">Exocyst complex component 1-like</fullName>
    </submittedName>
</protein>
<dbReference type="AlphaFoldDB" id="A0AAV1N7E0"/>
<accession>A0AAV1N7E0</accession>
<gene>
    <name evidence="2" type="ORF">FSCOSCO3_A033315</name>
</gene>
<name>A0AAV1N7E0_SCOSC</name>
<proteinExistence type="predicted"/>
<evidence type="ECO:0000256" key="1">
    <source>
        <dbReference type="SAM" id="MobiDB-lite"/>
    </source>
</evidence>
<comment type="caution">
    <text evidence="2">The sequence shown here is derived from an EMBL/GenBank/DDBJ whole genome shotgun (WGS) entry which is preliminary data.</text>
</comment>
<organism evidence="2 3">
    <name type="scientific">Scomber scombrus</name>
    <name type="common">Atlantic mackerel</name>
    <name type="synonym">Scomber vernalis</name>
    <dbReference type="NCBI Taxonomy" id="13677"/>
    <lineage>
        <taxon>Eukaryota</taxon>
        <taxon>Metazoa</taxon>
        <taxon>Chordata</taxon>
        <taxon>Craniata</taxon>
        <taxon>Vertebrata</taxon>
        <taxon>Euteleostomi</taxon>
        <taxon>Actinopterygii</taxon>
        <taxon>Neopterygii</taxon>
        <taxon>Teleostei</taxon>
        <taxon>Neoteleostei</taxon>
        <taxon>Acanthomorphata</taxon>
        <taxon>Pelagiaria</taxon>
        <taxon>Scombriformes</taxon>
        <taxon>Scombridae</taxon>
        <taxon>Scomber</taxon>
    </lineage>
</organism>
<evidence type="ECO:0000313" key="3">
    <source>
        <dbReference type="Proteomes" id="UP001314229"/>
    </source>
</evidence>
<feature type="region of interest" description="Disordered" evidence="1">
    <location>
        <begin position="87"/>
        <end position="136"/>
    </location>
</feature>
<evidence type="ECO:0000313" key="2">
    <source>
        <dbReference type="EMBL" id="CAK6955395.1"/>
    </source>
</evidence>
<reference evidence="2 3" key="1">
    <citation type="submission" date="2024-01" db="EMBL/GenBank/DDBJ databases">
        <authorList>
            <person name="Alioto T."/>
            <person name="Alioto T."/>
            <person name="Gomez Garrido J."/>
        </authorList>
    </citation>
    <scope>NUCLEOTIDE SEQUENCE [LARGE SCALE GENOMIC DNA]</scope>
</reference>
<sequence>MAAANVANDASPDLNVEDIIAQVLEKQQSVLESVVHNAVKGALTEIDTSLQHIRTELEMQVTHKGREFTFTTAKDADVFCQELDMEDDTTCTQDTPQLDRVPMLESEDDDTSTQKISHLEQEPTAEPEQADPPTTD</sequence>
<dbReference type="Proteomes" id="UP001314229">
    <property type="component" value="Unassembled WGS sequence"/>
</dbReference>
<keyword evidence="3" id="KW-1185">Reference proteome</keyword>
<dbReference type="EMBL" id="CAWUFR010000021">
    <property type="protein sequence ID" value="CAK6955395.1"/>
    <property type="molecule type" value="Genomic_DNA"/>
</dbReference>